<feature type="region of interest" description="Disordered" evidence="1">
    <location>
        <begin position="1"/>
        <end position="63"/>
    </location>
</feature>
<dbReference type="EMBL" id="JALJOQ010000021">
    <property type="protein sequence ID" value="KAK9809340.1"/>
    <property type="molecule type" value="Genomic_DNA"/>
</dbReference>
<organism evidence="3 4">
    <name type="scientific">Symbiochloris irregularis</name>
    <dbReference type="NCBI Taxonomy" id="706552"/>
    <lineage>
        <taxon>Eukaryota</taxon>
        <taxon>Viridiplantae</taxon>
        <taxon>Chlorophyta</taxon>
        <taxon>core chlorophytes</taxon>
        <taxon>Trebouxiophyceae</taxon>
        <taxon>Trebouxiales</taxon>
        <taxon>Trebouxiaceae</taxon>
        <taxon>Symbiochloris</taxon>
    </lineage>
</organism>
<gene>
    <name evidence="3" type="ORF">WJX73_006783</name>
</gene>
<evidence type="ECO:0000313" key="4">
    <source>
        <dbReference type="Proteomes" id="UP001465755"/>
    </source>
</evidence>
<dbReference type="AlphaFoldDB" id="A0AAW1PHN9"/>
<dbReference type="InterPro" id="IPR004182">
    <property type="entry name" value="GRAM"/>
</dbReference>
<evidence type="ECO:0000256" key="1">
    <source>
        <dbReference type="SAM" id="MobiDB-lite"/>
    </source>
</evidence>
<proteinExistence type="predicted"/>
<evidence type="ECO:0000313" key="3">
    <source>
        <dbReference type="EMBL" id="KAK9809340.1"/>
    </source>
</evidence>
<dbReference type="Proteomes" id="UP001465755">
    <property type="component" value="Unassembled WGS sequence"/>
</dbReference>
<feature type="compositionally biased region" description="Basic and acidic residues" evidence="1">
    <location>
        <begin position="52"/>
        <end position="63"/>
    </location>
</feature>
<comment type="caution">
    <text evidence="3">The sequence shown here is derived from an EMBL/GenBank/DDBJ whole genome shotgun (WGS) entry which is preliminary data.</text>
</comment>
<feature type="domain" description="GRAM" evidence="2">
    <location>
        <begin position="134"/>
        <end position="211"/>
    </location>
</feature>
<protein>
    <recommendedName>
        <fullName evidence="2">GRAM domain-containing protein</fullName>
    </recommendedName>
</protein>
<dbReference type="Gene3D" id="2.30.29.30">
    <property type="entry name" value="Pleckstrin-homology domain (PH domain)/Phosphotyrosine-binding domain (PTB)"/>
    <property type="match status" value="1"/>
</dbReference>
<evidence type="ECO:0000259" key="2">
    <source>
        <dbReference type="SMART" id="SM00568"/>
    </source>
</evidence>
<keyword evidence="4" id="KW-1185">Reference proteome</keyword>
<dbReference type="InterPro" id="IPR011993">
    <property type="entry name" value="PH-like_dom_sf"/>
</dbReference>
<feature type="compositionally biased region" description="Low complexity" evidence="1">
    <location>
        <begin position="16"/>
        <end position="39"/>
    </location>
</feature>
<dbReference type="Pfam" id="PF02893">
    <property type="entry name" value="GRAM"/>
    <property type="match status" value="1"/>
</dbReference>
<feature type="compositionally biased region" description="Low complexity" evidence="1">
    <location>
        <begin position="113"/>
        <end position="134"/>
    </location>
</feature>
<sequence length="265" mass="28108">MSEKQAGLPKFHHSSTDLSSAASSEFEEAASSGAATTSGQDTGVAHQQAVRSDSHKADFDPFKDLESAAHKAAEMASEAAKEVSSKLFGGGSLTRLADDVSSWWAALDPSPRPATSTAGAPASQSTSQASQATTEVQQRFGLPDTEELVEQMPCTLVQAGQCSHNGFTPYLPVRFNGVLYITTQHVCFHSPAEKLSFAIQLERSSKVQKTLSPKKVTFTMTTDAGEEPALQLGLGQSKHVTFEGFQGSGLDDALGLIEHLAQELH</sequence>
<reference evidence="3 4" key="1">
    <citation type="journal article" date="2024" name="Nat. Commun.">
        <title>Phylogenomics reveals the evolutionary origins of lichenization in chlorophyte algae.</title>
        <authorList>
            <person name="Puginier C."/>
            <person name="Libourel C."/>
            <person name="Otte J."/>
            <person name="Skaloud P."/>
            <person name="Haon M."/>
            <person name="Grisel S."/>
            <person name="Petersen M."/>
            <person name="Berrin J.G."/>
            <person name="Delaux P.M."/>
            <person name="Dal Grande F."/>
            <person name="Keller J."/>
        </authorList>
    </citation>
    <scope>NUCLEOTIDE SEQUENCE [LARGE SCALE GENOMIC DNA]</scope>
    <source>
        <strain evidence="3 4">SAG 2036</strain>
    </source>
</reference>
<accession>A0AAW1PHN9</accession>
<name>A0AAW1PHN9_9CHLO</name>
<dbReference type="SMART" id="SM00568">
    <property type="entry name" value="GRAM"/>
    <property type="match status" value="1"/>
</dbReference>
<feature type="region of interest" description="Disordered" evidence="1">
    <location>
        <begin position="107"/>
        <end position="137"/>
    </location>
</feature>